<sequence>MMQQEVMSKAEEVADQIIRNGKHVLPTMARLCLIATFLEDGLRMWFQWSEQREYMDMQWGCGKFLATLFVLINLVGQLGGCVAVIIRRQVSIACGVLFFIVILQTFAYSILWDMQFLFRNLALIGALLLVLAESKAEGRSLFAGVPSLGDNKPKNLLQLAGRVLLAFMFVTLIRIEWSFFQIVQDVLGGILMILVTIGYKTKLSSLLLVLILTALNFYHNAWWTIPDYKPLRDFLKYDFFQTLSVIGGLLMIVSLGPGGVSMDEHKKKCGKLLKCSGCQYVYYCDRSCQKESWSVHKSECINLKRVAPRTIPDAARLMARIIVKLQKGGGDEKDYYAKNAYRKFKDLMSHYTDIKNDPKRIEHFVSLCQVLEDFMEGTTLPNSAEILGLYGRICVNSYNILDPDMNSIGVGIYLGPSVIDHSCKPNAVAVFEGTTILIRALEDIPRLDWSQIHISYIDVLNTTSTRRTELQNTYYFLCECERCKDPETYATAAICSSCESTCDIKEESCRKCAKKISSAFKEKFKEVSEFTAHHLETMKNVAYLDISKTCLNKQKGLLHPLNIQHVRTIESAFDASVNLGYWEDAETFGIELLPGYLHYYGEIHPLTGILYLMLGKIQLHLDKPKSALDMLTKADKILRTTHGDKHSLFKENLKPLLCQAIVESQQ</sequence>
<dbReference type="OrthoDB" id="265717at2759"/>
<gene>
    <name evidence="12" type="ORF">TSAR_006496</name>
</gene>
<evidence type="ECO:0000256" key="4">
    <source>
        <dbReference type="ARBA" id="ARBA00022723"/>
    </source>
</evidence>
<dbReference type="InterPro" id="IPR002893">
    <property type="entry name" value="Znf_MYND"/>
</dbReference>
<keyword evidence="5 9" id="KW-0863">Zinc-finger</keyword>
<dbReference type="Gene3D" id="1.25.40.10">
    <property type="entry name" value="Tetratricopeptide repeat domain"/>
    <property type="match status" value="1"/>
</dbReference>
<dbReference type="Pfam" id="PF02077">
    <property type="entry name" value="SURF4"/>
    <property type="match status" value="1"/>
</dbReference>
<dbReference type="Gene3D" id="1.10.220.160">
    <property type="match status" value="1"/>
</dbReference>
<evidence type="ECO:0000313" key="13">
    <source>
        <dbReference type="Proteomes" id="UP000215335"/>
    </source>
</evidence>
<protein>
    <recommendedName>
        <fullName evidence="11">MYND-type domain-containing protein</fullName>
    </recommendedName>
</protein>
<keyword evidence="8 10" id="KW-0472">Membrane</keyword>
<evidence type="ECO:0000256" key="10">
    <source>
        <dbReference type="SAM" id="Phobius"/>
    </source>
</evidence>
<dbReference type="Gene3D" id="6.10.140.2220">
    <property type="match status" value="1"/>
</dbReference>
<feature type="transmembrane region" description="Helical" evidence="10">
    <location>
        <begin position="237"/>
        <end position="258"/>
    </location>
</feature>
<evidence type="ECO:0000256" key="5">
    <source>
        <dbReference type="ARBA" id="ARBA00022771"/>
    </source>
</evidence>
<dbReference type="Pfam" id="PF01753">
    <property type="entry name" value="zf-MYND"/>
    <property type="match status" value="1"/>
</dbReference>
<proteinExistence type="inferred from homology"/>
<dbReference type="SUPFAM" id="SSF82199">
    <property type="entry name" value="SET domain"/>
    <property type="match status" value="1"/>
</dbReference>
<feature type="transmembrane region" description="Helical" evidence="10">
    <location>
        <begin position="117"/>
        <end position="134"/>
    </location>
</feature>
<organism evidence="12 13">
    <name type="scientific">Trichomalopsis sarcophagae</name>
    <dbReference type="NCBI Taxonomy" id="543379"/>
    <lineage>
        <taxon>Eukaryota</taxon>
        <taxon>Metazoa</taxon>
        <taxon>Ecdysozoa</taxon>
        <taxon>Arthropoda</taxon>
        <taxon>Hexapoda</taxon>
        <taxon>Insecta</taxon>
        <taxon>Pterygota</taxon>
        <taxon>Neoptera</taxon>
        <taxon>Endopterygota</taxon>
        <taxon>Hymenoptera</taxon>
        <taxon>Apocrita</taxon>
        <taxon>Proctotrupomorpha</taxon>
        <taxon>Chalcidoidea</taxon>
        <taxon>Pteromalidae</taxon>
        <taxon>Pteromalinae</taxon>
        <taxon>Trichomalopsis</taxon>
    </lineage>
</organism>
<feature type="transmembrane region" description="Helical" evidence="10">
    <location>
        <begin position="92"/>
        <end position="111"/>
    </location>
</feature>
<dbReference type="InterPro" id="IPR046341">
    <property type="entry name" value="SET_dom_sf"/>
</dbReference>
<dbReference type="GO" id="GO:0016020">
    <property type="term" value="C:membrane"/>
    <property type="evidence" value="ECO:0007669"/>
    <property type="project" value="UniProtKB-SubCell"/>
</dbReference>
<evidence type="ECO:0000256" key="1">
    <source>
        <dbReference type="ARBA" id="ARBA00004141"/>
    </source>
</evidence>
<name>A0A232ER57_9HYME</name>
<evidence type="ECO:0000256" key="8">
    <source>
        <dbReference type="ARBA" id="ARBA00023136"/>
    </source>
</evidence>
<dbReference type="PROSITE" id="PS50865">
    <property type="entry name" value="ZF_MYND_2"/>
    <property type="match status" value="1"/>
</dbReference>
<reference evidence="12 13" key="1">
    <citation type="journal article" date="2017" name="Curr. Biol.">
        <title>The Evolution of Venom by Co-option of Single-Copy Genes.</title>
        <authorList>
            <person name="Martinson E.O."/>
            <person name="Mrinalini"/>
            <person name="Kelkar Y.D."/>
            <person name="Chang C.H."/>
            <person name="Werren J.H."/>
        </authorList>
    </citation>
    <scope>NUCLEOTIDE SEQUENCE [LARGE SCALE GENOMIC DNA]</scope>
    <source>
        <strain evidence="12 13">Alberta</strain>
        <tissue evidence="12">Whole body</tissue>
    </source>
</reference>
<evidence type="ECO:0000259" key="11">
    <source>
        <dbReference type="PROSITE" id="PS50865"/>
    </source>
</evidence>
<dbReference type="SUPFAM" id="SSF144232">
    <property type="entry name" value="HIT/MYND zinc finger-like"/>
    <property type="match status" value="1"/>
</dbReference>
<evidence type="ECO:0000256" key="7">
    <source>
        <dbReference type="ARBA" id="ARBA00022989"/>
    </source>
</evidence>
<dbReference type="GO" id="GO:0005634">
    <property type="term" value="C:nucleus"/>
    <property type="evidence" value="ECO:0007669"/>
    <property type="project" value="TreeGrafter"/>
</dbReference>
<dbReference type="EMBL" id="NNAY01002670">
    <property type="protein sequence ID" value="OXU20812.1"/>
    <property type="molecule type" value="Genomic_DNA"/>
</dbReference>
<evidence type="ECO:0000256" key="6">
    <source>
        <dbReference type="ARBA" id="ARBA00022833"/>
    </source>
</evidence>
<evidence type="ECO:0000313" key="12">
    <source>
        <dbReference type="EMBL" id="OXU20812.1"/>
    </source>
</evidence>
<keyword evidence="7 10" id="KW-1133">Transmembrane helix</keyword>
<dbReference type="AlphaFoldDB" id="A0A232ER57"/>
<dbReference type="PROSITE" id="PS01339">
    <property type="entry name" value="SURF4"/>
    <property type="match status" value="1"/>
</dbReference>
<keyword evidence="6" id="KW-0862">Zinc</keyword>
<dbReference type="PANTHER" id="PTHR12197">
    <property type="entry name" value="HISTONE-LYSINE N-METHYLTRANSFERASE SMYD"/>
    <property type="match status" value="1"/>
</dbReference>
<feature type="transmembrane region" description="Helical" evidence="10">
    <location>
        <begin position="179"/>
        <end position="199"/>
    </location>
</feature>
<dbReference type="STRING" id="543379.A0A232ER57"/>
<keyword evidence="13" id="KW-1185">Reference proteome</keyword>
<evidence type="ECO:0000256" key="3">
    <source>
        <dbReference type="ARBA" id="ARBA00022692"/>
    </source>
</evidence>
<dbReference type="Proteomes" id="UP000215335">
    <property type="component" value="Unassembled WGS sequence"/>
</dbReference>
<comment type="caution">
    <text evidence="12">The sequence shown here is derived from an EMBL/GenBank/DDBJ whole genome shotgun (WGS) entry which is preliminary data.</text>
</comment>
<dbReference type="InterPro" id="IPR050869">
    <property type="entry name" value="H3K4_H4K5_MeTrfase"/>
</dbReference>
<evidence type="ECO:0000256" key="2">
    <source>
        <dbReference type="ARBA" id="ARBA00006945"/>
    </source>
</evidence>
<feature type="transmembrane region" description="Helical" evidence="10">
    <location>
        <begin position="64"/>
        <end position="85"/>
    </location>
</feature>
<feature type="domain" description="MYND-type" evidence="11">
    <location>
        <begin position="266"/>
        <end position="300"/>
    </location>
</feature>
<accession>A0A232ER57</accession>
<keyword evidence="3 10" id="KW-0812">Transmembrane</keyword>
<dbReference type="InterPro" id="IPR002995">
    <property type="entry name" value="Surf4"/>
</dbReference>
<dbReference type="GO" id="GO:0008270">
    <property type="term" value="F:zinc ion binding"/>
    <property type="evidence" value="ECO:0007669"/>
    <property type="project" value="UniProtKB-KW"/>
</dbReference>
<keyword evidence="4" id="KW-0479">Metal-binding</keyword>
<feature type="transmembrane region" description="Helical" evidence="10">
    <location>
        <begin position="206"/>
        <end position="225"/>
    </location>
</feature>
<dbReference type="InterPro" id="IPR011990">
    <property type="entry name" value="TPR-like_helical_dom_sf"/>
</dbReference>
<dbReference type="Gene3D" id="1.25.40.970">
    <property type="match status" value="1"/>
</dbReference>
<dbReference type="Gene3D" id="2.170.270.10">
    <property type="entry name" value="SET domain"/>
    <property type="match status" value="1"/>
</dbReference>
<comment type="subcellular location">
    <subcellularLocation>
        <location evidence="1">Membrane</location>
        <topology evidence="1">Multi-pass membrane protein</topology>
    </subcellularLocation>
</comment>
<dbReference type="PANTHER" id="PTHR12197:SF251">
    <property type="entry name" value="EG:BACR7C10.4 PROTEIN"/>
    <property type="match status" value="1"/>
</dbReference>
<evidence type="ECO:0000256" key="9">
    <source>
        <dbReference type="PROSITE-ProRule" id="PRU00134"/>
    </source>
</evidence>
<comment type="similarity">
    <text evidence="2">Belongs to the SURF4 family.</text>
</comment>